<evidence type="ECO:0000313" key="2">
    <source>
        <dbReference type="EMBL" id="KAJ3484944.1"/>
    </source>
</evidence>
<evidence type="ECO:0000313" key="3">
    <source>
        <dbReference type="Proteomes" id="UP001212997"/>
    </source>
</evidence>
<evidence type="ECO:0000256" key="1">
    <source>
        <dbReference type="SAM" id="MobiDB-lite"/>
    </source>
</evidence>
<feature type="region of interest" description="Disordered" evidence="1">
    <location>
        <begin position="1"/>
        <end position="29"/>
    </location>
</feature>
<gene>
    <name evidence="2" type="ORF">NLI96_g5301</name>
</gene>
<accession>A0AAD5V8K5</accession>
<name>A0AAD5V8K5_9APHY</name>
<protein>
    <submittedName>
        <fullName evidence="2">Uncharacterized protein</fullName>
    </submittedName>
</protein>
<organism evidence="2 3">
    <name type="scientific">Meripilus lineatus</name>
    <dbReference type="NCBI Taxonomy" id="2056292"/>
    <lineage>
        <taxon>Eukaryota</taxon>
        <taxon>Fungi</taxon>
        <taxon>Dikarya</taxon>
        <taxon>Basidiomycota</taxon>
        <taxon>Agaricomycotina</taxon>
        <taxon>Agaricomycetes</taxon>
        <taxon>Polyporales</taxon>
        <taxon>Meripilaceae</taxon>
        <taxon>Meripilus</taxon>
    </lineage>
</organism>
<feature type="compositionally biased region" description="Polar residues" evidence="1">
    <location>
        <begin position="1"/>
        <end position="10"/>
    </location>
</feature>
<dbReference type="Proteomes" id="UP001212997">
    <property type="component" value="Unassembled WGS sequence"/>
</dbReference>
<reference evidence="2" key="1">
    <citation type="submission" date="2022-07" db="EMBL/GenBank/DDBJ databases">
        <title>Genome Sequence of Physisporinus lineatus.</title>
        <authorList>
            <person name="Buettner E."/>
        </authorList>
    </citation>
    <scope>NUCLEOTIDE SEQUENCE</scope>
    <source>
        <strain evidence="2">VT162</strain>
    </source>
</reference>
<comment type="caution">
    <text evidence="2">The sequence shown here is derived from an EMBL/GenBank/DDBJ whole genome shotgun (WGS) entry which is preliminary data.</text>
</comment>
<sequence length="142" mass="16407">MSPSCSQGFSGSEGGNKEDQTFLKQKPPLESLESEDIKKEIKRKLKPKAFLAFREDIMRSYRSRTPSPGSGHQTRRNYRIQKTYTFEASVRWEDLTEDEQMAYYREVVHSESRVATEFLSGIEEPVSLFVQENKESSLEETA</sequence>
<proteinExistence type="predicted"/>
<dbReference type="AlphaFoldDB" id="A0AAD5V8K5"/>
<dbReference type="EMBL" id="JANAWD010000170">
    <property type="protein sequence ID" value="KAJ3484944.1"/>
    <property type="molecule type" value="Genomic_DNA"/>
</dbReference>
<keyword evidence="3" id="KW-1185">Reference proteome</keyword>